<dbReference type="SUPFAM" id="SSF102588">
    <property type="entry name" value="LmbE-like"/>
    <property type="match status" value="1"/>
</dbReference>
<organism evidence="1 2">
    <name type="scientific">Paenibacillus arenilitoris</name>
    <dbReference type="NCBI Taxonomy" id="2772299"/>
    <lineage>
        <taxon>Bacteria</taxon>
        <taxon>Bacillati</taxon>
        <taxon>Bacillota</taxon>
        <taxon>Bacilli</taxon>
        <taxon>Bacillales</taxon>
        <taxon>Paenibacillaceae</taxon>
        <taxon>Paenibacillus</taxon>
    </lineage>
</organism>
<reference evidence="1" key="1">
    <citation type="submission" date="2020-09" db="EMBL/GenBank/DDBJ databases">
        <title>A novel bacterium of genus Paenibacillus, isolated from South China Sea.</title>
        <authorList>
            <person name="Huang H."/>
            <person name="Mo K."/>
            <person name="Hu Y."/>
        </authorList>
    </citation>
    <scope>NUCLEOTIDE SEQUENCE</scope>
    <source>
        <strain evidence="1">IB182493</strain>
    </source>
</reference>
<dbReference type="RefSeq" id="WP_190862504.1">
    <property type="nucleotide sequence ID" value="NZ_JACXIY010000017.1"/>
</dbReference>
<comment type="caution">
    <text evidence="1">The sequence shown here is derived from an EMBL/GenBank/DDBJ whole genome shotgun (WGS) entry which is preliminary data.</text>
</comment>
<name>A0A927CMH3_9BACL</name>
<dbReference type="InterPro" id="IPR024078">
    <property type="entry name" value="LmbE-like_dom_sf"/>
</dbReference>
<dbReference type="Proteomes" id="UP000632125">
    <property type="component" value="Unassembled WGS sequence"/>
</dbReference>
<dbReference type="EMBL" id="JACXIY010000017">
    <property type="protein sequence ID" value="MBD2869967.1"/>
    <property type="molecule type" value="Genomic_DNA"/>
</dbReference>
<sequence length="240" mass="26425">MDLTNKRILGLFAHPDDETFICGGSLAHFAKRGAKVTVVSATKGEMGRRMGNPPLISRESMPQVREEELREACRRLGIEEPVFLGIRDKTVEYEDEASLIGRLASIVADDQPDVVLTFHPVWGGHPDHCAIGSASEAAVAAAAKAGRANPALYYLSFGDPLGGINHGGTLRPHDVVRVDVSDSLREKLLAFRAHRSQTEMDAWVWQPDRQALNRFNKHEFFIAAGAASVHHSAEWFGEKY</sequence>
<accession>A0A927CMH3</accession>
<dbReference type="GO" id="GO:0016811">
    <property type="term" value="F:hydrolase activity, acting on carbon-nitrogen (but not peptide) bonds, in linear amides"/>
    <property type="evidence" value="ECO:0007669"/>
    <property type="project" value="TreeGrafter"/>
</dbReference>
<proteinExistence type="predicted"/>
<dbReference type="PANTHER" id="PTHR12993:SF27">
    <property type="entry name" value="N-ACETYL-ALPHA-D-GLUCOSAMINYL L-MALATE DEACETYLASE 2-RELATED"/>
    <property type="match status" value="1"/>
</dbReference>
<dbReference type="Gene3D" id="3.40.50.10320">
    <property type="entry name" value="LmbE-like"/>
    <property type="match status" value="1"/>
</dbReference>
<keyword evidence="2" id="KW-1185">Reference proteome</keyword>
<dbReference type="PANTHER" id="PTHR12993">
    <property type="entry name" value="N-ACETYLGLUCOSAMINYL-PHOSPHATIDYLINOSITOL DE-N-ACETYLASE-RELATED"/>
    <property type="match status" value="1"/>
</dbReference>
<dbReference type="AlphaFoldDB" id="A0A927CMH3"/>
<protein>
    <submittedName>
        <fullName evidence="1">PIG-L family deacetylase</fullName>
    </submittedName>
</protein>
<evidence type="ECO:0000313" key="2">
    <source>
        <dbReference type="Proteomes" id="UP000632125"/>
    </source>
</evidence>
<dbReference type="InterPro" id="IPR003737">
    <property type="entry name" value="GlcNAc_PI_deacetylase-related"/>
</dbReference>
<gene>
    <name evidence="1" type="ORF">IDH41_15355</name>
</gene>
<evidence type="ECO:0000313" key="1">
    <source>
        <dbReference type="EMBL" id="MBD2869967.1"/>
    </source>
</evidence>
<dbReference type="Pfam" id="PF02585">
    <property type="entry name" value="PIG-L"/>
    <property type="match status" value="1"/>
</dbReference>